<comment type="caution">
    <text evidence="2">The sequence shown here is derived from an EMBL/GenBank/DDBJ whole genome shotgun (WGS) entry which is preliminary data.</text>
</comment>
<proteinExistence type="predicted"/>
<accession>A0A9N9NDQ8</accession>
<keyword evidence="3" id="KW-1185">Reference proteome</keyword>
<sequence>SAFATFWGSSNPTSTSSGFKVSTSTPLGIKSSSNTTSLL</sequence>
<organism evidence="2 3">
    <name type="scientific">Dentiscutata erythropus</name>
    <dbReference type="NCBI Taxonomy" id="1348616"/>
    <lineage>
        <taxon>Eukaryota</taxon>
        <taxon>Fungi</taxon>
        <taxon>Fungi incertae sedis</taxon>
        <taxon>Mucoromycota</taxon>
        <taxon>Glomeromycotina</taxon>
        <taxon>Glomeromycetes</taxon>
        <taxon>Diversisporales</taxon>
        <taxon>Gigasporaceae</taxon>
        <taxon>Dentiscutata</taxon>
    </lineage>
</organism>
<dbReference type="EMBL" id="CAJVPY010011068">
    <property type="protein sequence ID" value="CAG8724057.1"/>
    <property type="molecule type" value="Genomic_DNA"/>
</dbReference>
<evidence type="ECO:0000256" key="1">
    <source>
        <dbReference type="SAM" id="MobiDB-lite"/>
    </source>
</evidence>
<gene>
    <name evidence="2" type="ORF">DERYTH_LOCUS14550</name>
</gene>
<dbReference type="AlphaFoldDB" id="A0A9N9NDQ8"/>
<feature type="compositionally biased region" description="Polar residues" evidence="1">
    <location>
        <begin position="7"/>
        <end position="39"/>
    </location>
</feature>
<protein>
    <submittedName>
        <fullName evidence="2">7125_t:CDS:1</fullName>
    </submittedName>
</protein>
<reference evidence="2" key="1">
    <citation type="submission" date="2021-06" db="EMBL/GenBank/DDBJ databases">
        <authorList>
            <person name="Kallberg Y."/>
            <person name="Tangrot J."/>
            <person name="Rosling A."/>
        </authorList>
    </citation>
    <scope>NUCLEOTIDE SEQUENCE</scope>
    <source>
        <strain evidence="2">MA453B</strain>
    </source>
</reference>
<evidence type="ECO:0000313" key="2">
    <source>
        <dbReference type="EMBL" id="CAG8724057.1"/>
    </source>
</evidence>
<feature type="non-terminal residue" evidence="2">
    <location>
        <position position="39"/>
    </location>
</feature>
<evidence type="ECO:0000313" key="3">
    <source>
        <dbReference type="Proteomes" id="UP000789405"/>
    </source>
</evidence>
<dbReference type="Proteomes" id="UP000789405">
    <property type="component" value="Unassembled WGS sequence"/>
</dbReference>
<name>A0A9N9NDQ8_9GLOM</name>
<feature type="region of interest" description="Disordered" evidence="1">
    <location>
        <begin position="1"/>
        <end position="39"/>
    </location>
</feature>